<evidence type="ECO:0000313" key="14">
    <source>
        <dbReference type="Proteomes" id="UP000183413"/>
    </source>
</evidence>
<dbReference type="RefSeq" id="WP_075020447.1">
    <property type="nucleotide sequence ID" value="NZ_FOVH01000002.1"/>
</dbReference>
<keyword evidence="6" id="KW-0865">Zymogen</keyword>
<dbReference type="PIRSF" id="PIRSF001134">
    <property type="entry name" value="Streptogrisin"/>
    <property type="match status" value="1"/>
</dbReference>
<dbReference type="GO" id="GO:0005576">
    <property type="term" value="C:extracellular region"/>
    <property type="evidence" value="ECO:0007669"/>
    <property type="project" value="InterPro"/>
</dbReference>
<sequence length="358" mass="35618">MKIRSTRIGGAATAVTVAASGLLATALVAGPADASLDAPTGRVTTLSDTGGVAAKLARQLGGRSAGAYVDQATQNLVVTVTDAKAAQAVRAAGAVPKSVTRSGADLKKVMSALKREATVPGTAWAVDPAANQVVLTMDGTVKGAELKKVQAAAAKQGAAVRTKKVAGAFRMFAAGGDPIYTGSARCSLGFNVKKGSEFFFLTAGHCTEAGSTWTDESGATLGSNAGSSFPGDDYGIVKYDSAPADTEGGVTVNGQFQDITGAAEATVGQTVTRSGSTTGVHDGQVTALDQTVNYQEGSVSGLIQTTVCAEPGDSGGPLFAGSSALGLTSGGSGNCSSGGVTFFQPVTEPLSEFGVEIY</sequence>
<protein>
    <submittedName>
        <fullName evidence="13">Streptogrisin D</fullName>
    </submittedName>
</protein>
<dbReference type="InParanoid" id="A0A1I5AF57"/>
<reference evidence="13 14" key="1">
    <citation type="submission" date="2016-10" db="EMBL/GenBank/DDBJ databases">
        <authorList>
            <person name="de Groot N.N."/>
        </authorList>
    </citation>
    <scope>NUCLEOTIDE SEQUENCE [LARGE SCALE GENOMIC DNA]</scope>
    <source>
        <strain evidence="13 14">DSM 43067</strain>
    </source>
</reference>
<evidence type="ECO:0000256" key="9">
    <source>
        <dbReference type="PIRSR" id="PIRSR001134-2"/>
    </source>
</evidence>
<keyword evidence="3 10" id="KW-0732">Signal</keyword>
<evidence type="ECO:0000256" key="2">
    <source>
        <dbReference type="ARBA" id="ARBA00022670"/>
    </source>
</evidence>
<accession>A0A1I5AF57</accession>
<evidence type="ECO:0000256" key="8">
    <source>
        <dbReference type="PIRSR" id="PIRSR001134-1"/>
    </source>
</evidence>
<feature type="active site" description="Charge relay system" evidence="8">
    <location>
        <position position="205"/>
    </location>
</feature>
<dbReference type="OrthoDB" id="8781117at2"/>
<dbReference type="InterPro" id="IPR004236">
    <property type="entry name" value="Pept_S1_alpha_lytic"/>
</dbReference>
<keyword evidence="5" id="KW-0720">Serine protease</keyword>
<dbReference type="STRING" id="1993.SAMN04489713_102574"/>
<evidence type="ECO:0000313" key="13">
    <source>
        <dbReference type="EMBL" id="SFN61067.1"/>
    </source>
</evidence>
<feature type="domain" description="Peptidase S1" evidence="11">
    <location>
        <begin position="175"/>
        <end position="347"/>
    </location>
</feature>
<dbReference type="InterPro" id="IPR001254">
    <property type="entry name" value="Trypsin_dom"/>
</dbReference>
<dbReference type="InterPro" id="IPR033116">
    <property type="entry name" value="TRYPSIN_SER"/>
</dbReference>
<dbReference type="InterPro" id="IPR018114">
    <property type="entry name" value="TRYPSIN_HIS"/>
</dbReference>
<evidence type="ECO:0000256" key="10">
    <source>
        <dbReference type="SAM" id="SignalP"/>
    </source>
</evidence>
<dbReference type="CDD" id="cd21112">
    <property type="entry name" value="alphaLP-like"/>
    <property type="match status" value="1"/>
</dbReference>
<dbReference type="Pfam" id="PF02983">
    <property type="entry name" value="Pro_Al_protease"/>
    <property type="match status" value="1"/>
</dbReference>
<evidence type="ECO:0000256" key="5">
    <source>
        <dbReference type="ARBA" id="ARBA00022825"/>
    </source>
</evidence>
<feature type="signal peptide" evidence="10">
    <location>
        <begin position="1"/>
        <end position="34"/>
    </location>
</feature>
<feature type="disulfide bond" evidence="9">
    <location>
        <begin position="186"/>
        <end position="206"/>
    </location>
</feature>
<name>A0A1I5AF57_9ACTN</name>
<feature type="active site" description="Charge relay system" evidence="8">
    <location>
        <position position="233"/>
    </location>
</feature>
<dbReference type="SUPFAM" id="SSF50494">
    <property type="entry name" value="Trypsin-like serine proteases"/>
    <property type="match status" value="1"/>
</dbReference>
<dbReference type="Gene3D" id="3.30.300.50">
    <property type="match status" value="1"/>
</dbReference>
<dbReference type="Pfam" id="PF00089">
    <property type="entry name" value="Trypsin"/>
    <property type="match status" value="1"/>
</dbReference>
<dbReference type="Gene3D" id="2.40.10.10">
    <property type="entry name" value="Trypsin-like serine proteases"/>
    <property type="match status" value="2"/>
</dbReference>
<evidence type="ECO:0000256" key="3">
    <source>
        <dbReference type="ARBA" id="ARBA00022729"/>
    </source>
</evidence>
<proteinExistence type="inferred from homology"/>
<keyword evidence="7 9" id="KW-1015">Disulfide bond</keyword>
<dbReference type="PROSITE" id="PS00134">
    <property type="entry name" value="TRYPSIN_HIS"/>
    <property type="match status" value="1"/>
</dbReference>
<keyword evidence="4" id="KW-0378">Hydrolase</keyword>
<dbReference type="PRINTS" id="PR00861">
    <property type="entry name" value="ALYTICPTASE"/>
</dbReference>
<gene>
    <name evidence="13" type="ORF">SAMN04489713_102574</name>
</gene>
<dbReference type="EMBL" id="FOVH01000002">
    <property type="protein sequence ID" value="SFN61067.1"/>
    <property type="molecule type" value="Genomic_DNA"/>
</dbReference>
<dbReference type="InterPro" id="IPR009003">
    <property type="entry name" value="Peptidase_S1_PA"/>
</dbReference>
<dbReference type="InterPro" id="IPR035070">
    <property type="entry name" value="Streptogrisin_prodomain"/>
</dbReference>
<organism evidence="13 14">
    <name type="scientific">Actinomadura madurae</name>
    <dbReference type="NCBI Taxonomy" id="1993"/>
    <lineage>
        <taxon>Bacteria</taxon>
        <taxon>Bacillati</taxon>
        <taxon>Actinomycetota</taxon>
        <taxon>Actinomycetes</taxon>
        <taxon>Streptosporangiales</taxon>
        <taxon>Thermomonosporaceae</taxon>
        <taxon>Actinomadura</taxon>
    </lineage>
</organism>
<dbReference type="PROSITE" id="PS00135">
    <property type="entry name" value="TRYPSIN_SER"/>
    <property type="match status" value="1"/>
</dbReference>
<evidence type="ECO:0000256" key="6">
    <source>
        <dbReference type="ARBA" id="ARBA00023145"/>
    </source>
</evidence>
<dbReference type="GO" id="GO:0006508">
    <property type="term" value="P:proteolysis"/>
    <property type="evidence" value="ECO:0007669"/>
    <property type="project" value="UniProtKB-KW"/>
</dbReference>
<dbReference type="AlphaFoldDB" id="A0A1I5AF57"/>
<comment type="similarity">
    <text evidence="1">Belongs to the peptidase S1 family.</text>
</comment>
<dbReference type="GO" id="GO:0004252">
    <property type="term" value="F:serine-type endopeptidase activity"/>
    <property type="evidence" value="ECO:0007669"/>
    <property type="project" value="InterPro"/>
</dbReference>
<keyword evidence="14" id="KW-1185">Reference proteome</keyword>
<feature type="disulfide bond" evidence="9">
    <location>
        <begin position="308"/>
        <end position="335"/>
    </location>
</feature>
<evidence type="ECO:0000256" key="7">
    <source>
        <dbReference type="ARBA" id="ARBA00023157"/>
    </source>
</evidence>
<evidence type="ECO:0000256" key="4">
    <source>
        <dbReference type="ARBA" id="ARBA00022801"/>
    </source>
</evidence>
<keyword evidence="2" id="KW-0645">Protease</keyword>
<feature type="active site" description="Charge relay system" evidence="8">
    <location>
        <position position="314"/>
    </location>
</feature>
<feature type="domain" description="Peptidase S1A alpha-lytic prodomain" evidence="12">
    <location>
        <begin position="101"/>
        <end position="155"/>
    </location>
</feature>
<dbReference type="eggNOG" id="COG0265">
    <property type="taxonomic scope" value="Bacteria"/>
</dbReference>
<evidence type="ECO:0000256" key="1">
    <source>
        <dbReference type="ARBA" id="ARBA00007664"/>
    </source>
</evidence>
<dbReference type="Proteomes" id="UP000183413">
    <property type="component" value="Unassembled WGS sequence"/>
</dbReference>
<evidence type="ECO:0000259" key="11">
    <source>
        <dbReference type="Pfam" id="PF00089"/>
    </source>
</evidence>
<dbReference type="InterPro" id="IPR001316">
    <property type="entry name" value="Pept_S1A_streptogrisin"/>
</dbReference>
<feature type="chain" id="PRO_5010336870" evidence="10">
    <location>
        <begin position="35"/>
        <end position="358"/>
    </location>
</feature>
<evidence type="ECO:0000259" key="12">
    <source>
        <dbReference type="Pfam" id="PF02983"/>
    </source>
</evidence>
<dbReference type="InterPro" id="IPR043504">
    <property type="entry name" value="Peptidase_S1_PA_chymotrypsin"/>
</dbReference>